<name>A0A183C2Q0_GLOPA</name>
<accession>A0A183C2Q0</accession>
<dbReference type="InterPro" id="IPR013087">
    <property type="entry name" value="Znf_C2H2_type"/>
</dbReference>
<keyword evidence="4" id="KW-1185">Reference proteome</keyword>
<protein>
    <submittedName>
        <fullName evidence="5">C2H2-type domain-containing protein</fullName>
    </submittedName>
</protein>
<dbReference type="AlphaFoldDB" id="A0A183C2Q0"/>
<feature type="region of interest" description="Disordered" evidence="2">
    <location>
        <begin position="51"/>
        <end position="71"/>
    </location>
</feature>
<proteinExistence type="predicted"/>
<dbReference type="InterPro" id="IPR050457">
    <property type="entry name" value="ZnFinger_BTB_dom_contain"/>
</dbReference>
<reference evidence="5" key="2">
    <citation type="submission" date="2016-06" db="UniProtKB">
        <authorList>
            <consortium name="WormBaseParasite"/>
        </authorList>
    </citation>
    <scope>IDENTIFICATION</scope>
</reference>
<evidence type="ECO:0000259" key="3">
    <source>
        <dbReference type="PROSITE" id="PS50157"/>
    </source>
</evidence>
<evidence type="ECO:0000256" key="1">
    <source>
        <dbReference type="PROSITE-ProRule" id="PRU00042"/>
    </source>
</evidence>
<feature type="compositionally biased region" description="Polar residues" evidence="2">
    <location>
        <begin position="284"/>
        <end position="304"/>
    </location>
</feature>
<dbReference type="GO" id="GO:0008270">
    <property type="term" value="F:zinc ion binding"/>
    <property type="evidence" value="ECO:0007669"/>
    <property type="project" value="UniProtKB-KW"/>
</dbReference>
<dbReference type="WBParaSite" id="GPLIN_000714400">
    <property type="protein sequence ID" value="GPLIN_000714400"/>
    <property type="gene ID" value="GPLIN_000714400"/>
</dbReference>
<dbReference type="GO" id="GO:0000978">
    <property type="term" value="F:RNA polymerase II cis-regulatory region sequence-specific DNA binding"/>
    <property type="evidence" value="ECO:0007669"/>
    <property type="project" value="TreeGrafter"/>
</dbReference>
<keyword evidence="1" id="KW-0862">Zinc</keyword>
<evidence type="ECO:0000313" key="4">
    <source>
        <dbReference type="Proteomes" id="UP000050741"/>
    </source>
</evidence>
<evidence type="ECO:0000256" key="2">
    <source>
        <dbReference type="SAM" id="MobiDB-lite"/>
    </source>
</evidence>
<sequence length="469" mass="51664">MHYHLTLYNAENTFLKELCQHVLDKCRQWNNLAPHPLPAAPSDRQLPIKRTESADNAQCSPQSASPIPSLNSSINRREEQKQQPVNTPDGGSTIVQSFAEQLNALTEPNNAGLSLSFPKQKNFYAIEKAFHDCVRGVSEVFASVPGGAKPNGCETPTQNHSDATQNVSSWASQQQKMHACESHRQMTDTSLFSNNISLKCVLCGHVTKSNIMRDYHCNTHLGLLLFRCRICSSDFTKYNTWRKHLYERHRLTKQKFVRVEENWEKLRISMKTMFVPVGSIAAANTQPTSSSSTSEAVGANSTSNVPPPPVQTAAVEGIPPALSIKPLNVALALDDPPVDHLSTIVSEIIANIKTEPGVAGQQSGGGCGKKLRILSKVQCAECDEFLPNTDASRLHHTNVKHLNLCLYMCPVCNKEFMSTINGFGFCILHIKTQHPGVLLPSRKEVSLADLPEKMSKIQACAAELFALDD</sequence>
<reference evidence="4" key="1">
    <citation type="submission" date="2014-05" db="EMBL/GenBank/DDBJ databases">
        <title>The genome and life-stage specific transcriptomes of Globodera pallida elucidate key aspects of plant parasitism by a cyst nematode.</title>
        <authorList>
            <person name="Cotton J.A."/>
            <person name="Lilley C.J."/>
            <person name="Jones L.M."/>
            <person name="Kikuchi T."/>
            <person name="Reid A.J."/>
            <person name="Thorpe P."/>
            <person name="Tsai I.J."/>
            <person name="Beasley H."/>
            <person name="Blok V."/>
            <person name="Cock P.J.A."/>
            <person name="Van den Akker S.E."/>
            <person name="Holroyd N."/>
            <person name="Hunt M."/>
            <person name="Mantelin S."/>
            <person name="Naghra H."/>
            <person name="Pain A."/>
            <person name="Palomares-Rius J.E."/>
            <person name="Zarowiecki M."/>
            <person name="Berriman M."/>
            <person name="Jones J.T."/>
            <person name="Urwin P.E."/>
        </authorList>
    </citation>
    <scope>NUCLEOTIDE SEQUENCE [LARGE SCALE GENOMIC DNA]</scope>
    <source>
        <strain evidence="4">Lindley</strain>
    </source>
</reference>
<feature type="compositionally biased region" description="Polar residues" evidence="2">
    <location>
        <begin position="54"/>
        <end position="71"/>
    </location>
</feature>
<feature type="domain" description="C2H2-type" evidence="3">
    <location>
        <begin position="226"/>
        <end position="254"/>
    </location>
</feature>
<feature type="region of interest" description="Disordered" evidence="2">
    <location>
        <begin position="284"/>
        <end position="310"/>
    </location>
</feature>
<dbReference type="SMART" id="SM00355">
    <property type="entry name" value="ZnF_C2H2"/>
    <property type="match status" value="4"/>
</dbReference>
<dbReference type="Proteomes" id="UP000050741">
    <property type="component" value="Unassembled WGS sequence"/>
</dbReference>
<evidence type="ECO:0000313" key="5">
    <source>
        <dbReference type="WBParaSite" id="GPLIN_000714400"/>
    </source>
</evidence>
<dbReference type="PANTHER" id="PTHR46105:SF28">
    <property type="entry name" value="ZINC FINGER PROTEIN 37-LIKE"/>
    <property type="match status" value="1"/>
</dbReference>
<organism evidence="4 5">
    <name type="scientific">Globodera pallida</name>
    <name type="common">Potato cyst nematode worm</name>
    <name type="synonym">Heterodera pallida</name>
    <dbReference type="NCBI Taxonomy" id="36090"/>
    <lineage>
        <taxon>Eukaryota</taxon>
        <taxon>Metazoa</taxon>
        <taxon>Ecdysozoa</taxon>
        <taxon>Nematoda</taxon>
        <taxon>Chromadorea</taxon>
        <taxon>Rhabditida</taxon>
        <taxon>Tylenchina</taxon>
        <taxon>Tylenchomorpha</taxon>
        <taxon>Tylenchoidea</taxon>
        <taxon>Heteroderidae</taxon>
        <taxon>Heteroderinae</taxon>
        <taxon>Globodera</taxon>
    </lineage>
</organism>
<keyword evidence="1" id="KW-0479">Metal-binding</keyword>
<dbReference type="PANTHER" id="PTHR46105">
    <property type="entry name" value="AGAP004733-PA"/>
    <property type="match status" value="1"/>
</dbReference>
<keyword evidence="1" id="KW-0863">Zinc-finger</keyword>
<dbReference type="PROSITE" id="PS00028">
    <property type="entry name" value="ZINC_FINGER_C2H2_1"/>
    <property type="match status" value="1"/>
</dbReference>
<dbReference type="GO" id="GO:0000981">
    <property type="term" value="F:DNA-binding transcription factor activity, RNA polymerase II-specific"/>
    <property type="evidence" value="ECO:0007669"/>
    <property type="project" value="TreeGrafter"/>
</dbReference>
<dbReference type="PROSITE" id="PS50157">
    <property type="entry name" value="ZINC_FINGER_C2H2_2"/>
    <property type="match status" value="1"/>
</dbReference>